<protein>
    <submittedName>
        <fullName evidence="1">Uncharacterized protein</fullName>
    </submittedName>
</protein>
<dbReference type="Proteomes" id="UP000799291">
    <property type="component" value="Unassembled WGS sequence"/>
</dbReference>
<dbReference type="Pfam" id="PF26639">
    <property type="entry name" value="Het-6_barrel"/>
    <property type="match status" value="1"/>
</dbReference>
<organism evidence="1 2">
    <name type="scientific">Lentithecium fluviatile CBS 122367</name>
    <dbReference type="NCBI Taxonomy" id="1168545"/>
    <lineage>
        <taxon>Eukaryota</taxon>
        <taxon>Fungi</taxon>
        <taxon>Dikarya</taxon>
        <taxon>Ascomycota</taxon>
        <taxon>Pezizomycotina</taxon>
        <taxon>Dothideomycetes</taxon>
        <taxon>Pleosporomycetidae</taxon>
        <taxon>Pleosporales</taxon>
        <taxon>Massarineae</taxon>
        <taxon>Lentitheciaceae</taxon>
        <taxon>Lentithecium</taxon>
    </lineage>
</organism>
<dbReference type="InterPro" id="IPR052895">
    <property type="entry name" value="HetReg/Transcr_Mod"/>
</dbReference>
<reference evidence="1" key="1">
    <citation type="journal article" date="2020" name="Stud. Mycol.">
        <title>101 Dothideomycetes genomes: a test case for predicting lifestyles and emergence of pathogens.</title>
        <authorList>
            <person name="Haridas S."/>
            <person name="Albert R."/>
            <person name="Binder M."/>
            <person name="Bloem J."/>
            <person name="Labutti K."/>
            <person name="Salamov A."/>
            <person name="Andreopoulos B."/>
            <person name="Baker S."/>
            <person name="Barry K."/>
            <person name="Bills G."/>
            <person name="Bluhm B."/>
            <person name="Cannon C."/>
            <person name="Castanera R."/>
            <person name="Culley D."/>
            <person name="Daum C."/>
            <person name="Ezra D."/>
            <person name="Gonzalez J."/>
            <person name="Henrissat B."/>
            <person name="Kuo A."/>
            <person name="Liang C."/>
            <person name="Lipzen A."/>
            <person name="Lutzoni F."/>
            <person name="Magnuson J."/>
            <person name="Mondo S."/>
            <person name="Nolan M."/>
            <person name="Ohm R."/>
            <person name="Pangilinan J."/>
            <person name="Park H.-J."/>
            <person name="Ramirez L."/>
            <person name="Alfaro M."/>
            <person name="Sun H."/>
            <person name="Tritt A."/>
            <person name="Yoshinaga Y."/>
            <person name="Zwiers L.-H."/>
            <person name="Turgeon B."/>
            <person name="Goodwin S."/>
            <person name="Spatafora J."/>
            <person name="Crous P."/>
            <person name="Grigoriev I."/>
        </authorList>
    </citation>
    <scope>NUCLEOTIDE SEQUENCE</scope>
    <source>
        <strain evidence="1">CBS 122367</strain>
    </source>
</reference>
<keyword evidence="2" id="KW-1185">Reference proteome</keyword>
<evidence type="ECO:0000313" key="2">
    <source>
        <dbReference type="Proteomes" id="UP000799291"/>
    </source>
</evidence>
<evidence type="ECO:0000313" key="1">
    <source>
        <dbReference type="EMBL" id="KAF2679681.1"/>
    </source>
</evidence>
<name>A0A6G1IP11_9PLEO</name>
<dbReference type="OrthoDB" id="2157530at2759"/>
<dbReference type="PANTHER" id="PTHR24148:SF64">
    <property type="entry name" value="HETEROKARYON INCOMPATIBILITY DOMAIN-CONTAINING PROTEIN"/>
    <property type="match status" value="1"/>
</dbReference>
<dbReference type="AlphaFoldDB" id="A0A6G1IP11"/>
<dbReference type="PANTHER" id="PTHR24148">
    <property type="entry name" value="ANKYRIN REPEAT DOMAIN-CONTAINING PROTEIN 39 HOMOLOG-RELATED"/>
    <property type="match status" value="1"/>
</dbReference>
<dbReference type="EMBL" id="MU005601">
    <property type="protein sequence ID" value="KAF2679681.1"/>
    <property type="molecule type" value="Genomic_DNA"/>
</dbReference>
<proteinExistence type="predicted"/>
<gene>
    <name evidence="1" type="ORF">K458DRAFT_113171</name>
</gene>
<accession>A0A6G1IP11</accession>
<sequence>MYQAQNRRQLGLTDKQLLGTFPDETRVGDLVVIFLGAAMPFVLRAVGENYQLVGACYVHGIMDGELVEVSKETEGVKINGQPVCNFTLL</sequence>